<accession>A0A841KU17</accession>
<dbReference type="InterPro" id="IPR002641">
    <property type="entry name" value="PNPLA_dom"/>
</dbReference>
<dbReference type="InterPro" id="IPR050301">
    <property type="entry name" value="NTE"/>
</dbReference>
<dbReference type="EMBL" id="JACHEN010000018">
    <property type="protein sequence ID" value="MBB6216921.1"/>
    <property type="molecule type" value="Genomic_DNA"/>
</dbReference>
<keyword evidence="2 4" id="KW-0442">Lipid degradation</keyword>
<evidence type="ECO:0000256" key="4">
    <source>
        <dbReference type="PROSITE-ProRule" id="PRU01161"/>
    </source>
</evidence>
<feature type="domain" description="PNPLA" evidence="5">
    <location>
        <begin position="29"/>
        <end position="187"/>
    </location>
</feature>
<organism evidence="6 7">
    <name type="scientific">Anaerosolibacter carboniphilus</name>
    <dbReference type="NCBI Taxonomy" id="1417629"/>
    <lineage>
        <taxon>Bacteria</taxon>
        <taxon>Bacillati</taxon>
        <taxon>Bacillota</taxon>
        <taxon>Clostridia</taxon>
        <taxon>Peptostreptococcales</taxon>
        <taxon>Thermotaleaceae</taxon>
        <taxon>Anaerosolibacter</taxon>
    </lineage>
</organism>
<dbReference type="Gene3D" id="3.40.1090.10">
    <property type="entry name" value="Cytosolic phospholipase A2 catalytic domain"/>
    <property type="match status" value="2"/>
</dbReference>
<dbReference type="Proteomes" id="UP000579281">
    <property type="component" value="Unassembled WGS sequence"/>
</dbReference>
<evidence type="ECO:0000259" key="5">
    <source>
        <dbReference type="PROSITE" id="PS51635"/>
    </source>
</evidence>
<gene>
    <name evidence="6" type="ORF">HNQ80_003026</name>
</gene>
<feature type="active site" description="Nucleophile" evidence="4">
    <location>
        <position position="62"/>
    </location>
</feature>
<dbReference type="CDD" id="cd07205">
    <property type="entry name" value="Pat_PNPLA6_PNPLA7_NTE1_like"/>
    <property type="match status" value="1"/>
</dbReference>
<proteinExistence type="predicted"/>
<sequence>MPAPNFFNPLSLLKKKTGFSYKKDPTIGLALGGGAVWGISHIGVLKTLEDHRIPIHYISGTSIGALVGGLYAAGVSTDRLYSLALSTQWKNLSKLALPISGILSNEPMEGFIHHLIGNKTFSDLKTPFVAVTTDLLTGEDIILSSGKLSRAIRASTAIPGIFHPIVIDNHTLVDGGVVSNVPVQAVKSFGPDIVIAVNLVPSLEDWLPTTGLEVILKSLFIMQQKVVTRETSQADIVINLSMKGFSPMDFSKSKELYQKGIAECLPHIPLIQEMIERKKYQR</sequence>
<evidence type="ECO:0000256" key="2">
    <source>
        <dbReference type="ARBA" id="ARBA00022963"/>
    </source>
</evidence>
<reference evidence="6 7" key="1">
    <citation type="submission" date="2020-08" db="EMBL/GenBank/DDBJ databases">
        <title>Genomic Encyclopedia of Type Strains, Phase IV (KMG-IV): sequencing the most valuable type-strain genomes for metagenomic binning, comparative biology and taxonomic classification.</title>
        <authorList>
            <person name="Goeker M."/>
        </authorList>
    </citation>
    <scope>NUCLEOTIDE SEQUENCE [LARGE SCALE GENOMIC DNA]</scope>
    <source>
        <strain evidence="6 7">DSM 103526</strain>
    </source>
</reference>
<feature type="short sequence motif" description="DGA/G" evidence="4">
    <location>
        <begin position="174"/>
        <end position="176"/>
    </location>
</feature>
<evidence type="ECO:0000313" key="7">
    <source>
        <dbReference type="Proteomes" id="UP000579281"/>
    </source>
</evidence>
<keyword evidence="7" id="KW-1185">Reference proteome</keyword>
<dbReference type="GO" id="GO:0016042">
    <property type="term" value="P:lipid catabolic process"/>
    <property type="evidence" value="ECO:0007669"/>
    <property type="project" value="UniProtKB-UniRule"/>
</dbReference>
<dbReference type="AlphaFoldDB" id="A0A841KU17"/>
<dbReference type="PROSITE" id="PS51635">
    <property type="entry name" value="PNPLA"/>
    <property type="match status" value="1"/>
</dbReference>
<dbReference type="InterPro" id="IPR016035">
    <property type="entry name" value="Acyl_Trfase/lysoPLipase"/>
</dbReference>
<evidence type="ECO:0000256" key="3">
    <source>
        <dbReference type="ARBA" id="ARBA00023098"/>
    </source>
</evidence>
<feature type="short sequence motif" description="GXSXG" evidence="4">
    <location>
        <begin position="60"/>
        <end position="64"/>
    </location>
</feature>
<keyword evidence="1 4" id="KW-0378">Hydrolase</keyword>
<dbReference type="SUPFAM" id="SSF52151">
    <property type="entry name" value="FabD/lysophospholipase-like"/>
    <property type="match status" value="1"/>
</dbReference>
<dbReference type="PANTHER" id="PTHR14226">
    <property type="entry name" value="NEUROPATHY TARGET ESTERASE/SWISS CHEESE D.MELANOGASTER"/>
    <property type="match status" value="1"/>
</dbReference>
<protein>
    <submittedName>
        <fullName evidence="6">NTE family protein</fullName>
    </submittedName>
</protein>
<keyword evidence="3 4" id="KW-0443">Lipid metabolism</keyword>
<dbReference type="RefSeq" id="WP_184311437.1">
    <property type="nucleotide sequence ID" value="NZ_JACHEN010000018.1"/>
</dbReference>
<dbReference type="GO" id="GO:0016787">
    <property type="term" value="F:hydrolase activity"/>
    <property type="evidence" value="ECO:0007669"/>
    <property type="project" value="UniProtKB-UniRule"/>
</dbReference>
<evidence type="ECO:0000313" key="6">
    <source>
        <dbReference type="EMBL" id="MBB6216921.1"/>
    </source>
</evidence>
<dbReference type="PANTHER" id="PTHR14226:SF76">
    <property type="entry name" value="NTE FAMILY PROTEIN RSSA"/>
    <property type="match status" value="1"/>
</dbReference>
<evidence type="ECO:0000256" key="1">
    <source>
        <dbReference type="ARBA" id="ARBA00022801"/>
    </source>
</evidence>
<comment type="caution">
    <text evidence="4">Lacks conserved residue(s) required for the propagation of feature annotation.</text>
</comment>
<name>A0A841KU17_9FIRM</name>
<dbReference type="Pfam" id="PF01734">
    <property type="entry name" value="Patatin"/>
    <property type="match status" value="1"/>
</dbReference>
<comment type="caution">
    <text evidence="6">The sequence shown here is derived from an EMBL/GenBank/DDBJ whole genome shotgun (WGS) entry which is preliminary data.</text>
</comment>
<feature type="active site" description="Proton acceptor" evidence="4">
    <location>
        <position position="174"/>
    </location>
</feature>